<evidence type="ECO:0000313" key="2">
    <source>
        <dbReference type="Proteomes" id="UP000828048"/>
    </source>
</evidence>
<name>A0ACB7XQ45_9ERIC</name>
<keyword evidence="2" id="KW-1185">Reference proteome</keyword>
<accession>A0ACB7XQ45</accession>
<comment type="caution">
    <text evidence="1">The sequence shown here is derived from an EMBL/GenBank/DDBJ whole genome shotgun (WGS) entry which is preliminary data.</text>
</comment>
<dbReference type="EMBL" id="CM037151">
    <property type="protein sequence ID" value="KAH7842949.1"/>
    <property type="molecule type" value="Genomic_DNA"/>
</dbReference>
<dbReference type="Proteomes" id="UP000828048">
    <property type="component" value="Chromosome 1"/>
</dbReference>
<gene>
    <name evidence="1" type="ORF">Vadar_010975</name>
</gene>
<sequence length="153" mass="16157">MHAKMATHNALGAIIANIPLIKATKVARIAMLSKIAQGLFNTTCRSCSTRIVLQSKGTTAKEQHIAKASDKMNAQSAGFFTRFASPLLSYPPGIANAAVKVTVAMSAATTDMVLIMGFRSSSGERMTAFSLSPPIGTMCLFGRLPRGAPSLLR</sequence>
<protein>
    <submittedName>
        <fullName evidence="1">Uncharacterized protein</fullName>
    </submittedName>
</protein>
<proteinExistence type="predicted"/>
<evidence type="ECO:0000313" key="1">
    <source>
        <dbReference type="EMBL" id="KAH7842949.1"/>
    </source>
</evidence>
<reference evidence="1 2" key="1">
    <citation type="journal article" date="2021" name="Hortic Res">
        <title>High-quality reference genome and annotation aids understanding of berry development for evergreen blueberry (Vaccinium darrowii).</title>
        <authorList>
            <person name="Yu J."/>
            <person name="Hulse-Kemp A.M."/>
            <person name="Babiker E."/>
            <person name="Staton M."/>
        </authorList>
    </citation>
    <scope>NUCLEOTIDE SEQUENCE [LARGE SCALE GENOMIC DNA]</scope>
    <source>
        <strain evidence="2">cv. NJ 8807/NJ 8810</strain>
        <tissue evidence="1">Young leaf</tissue>
    </source>
</reference>
<organism evidence="1 2">
    <name type="scientific">Vaccinium darrowii</name>
    <dbReference type="NCBI Taxonomy" id="229202"/>
    <lineage>
        <taxon>Eukaryota</taxon>
        <taxon>Viridiplantae</taxon>
        <taxon>Streptophyta</taxon>
        <taxon>Embryophyta</taxon>
        <taxon>Tracheophyta</taxon>
        <taxon>Spermatophyta</taxon>
        <taxon>Magnoliopsida</taxon>
        <taxon>eudicotyledons</taxon>
        <taxon>Gunneridae</taxon>
        <taxon>Pentapetalae</taxon>
        <taxon>asterids</taxon>
        <taxon>Ericales</taxon>
        <taxon>Ericaceae</taxon>
        <taxon>Vaccinioideae</taxon>
        <taxon>Vaccinieae</taxon>
        <taxon>Vaccinium</taxon>
    </lineage>
</organism>